<evidence type="ECO:0000256" key="7">
    <source>
        <dbReference type="SAM" id="MobiDB-lite"/>
    </source>
</evidence>
<dbReference type="InterPro" id="IPR051178">
    <property type="entry name" value="TfdA_dioxygenase"/>
</dbReference>
<dbReference type="STRING" id="1806994.A0A507CGM7"/>
<keyword evidence="10" id="KW-1185">Reference proteome</keyword>
<protein>
    <recommendedName>
        <fullName evidence="8">TauD/TfdA-like domain-containing protein</fullName>
    </recommendedName>
</protein>
<proteinExistence type="inferred from homology"/>
<evidence type="ECO:0000256" key="6">
    <source>
        <dbReference type="ARBA" id="ARBA00023004"/>
    </source>
</evidence>
<dbReference type="AlphaFoldDB" id="A0A507CGM7"/>
<dbReference type="PANTHER" id="PTHR43779:SF2">
    <property type="entry name" value="ALPHA-KETOGLUTARATE-DEPENDENT XANTHINE DIOXYGENASE XAN1"/>
    <property type="match status" value="1"/>
</dbReference>
<dbReference type="Pfam" id="PF02668">
    <property type="entry name" value="TauD"/>
    <property type="match status" value="1"/>
</dbReference>
<keyword evidence="5" id="KW-0560">Oxidoreductase</keyword>
<evidence type="ECO:0000256" key="4">
    <source>
        <dbReference type="ARBA" id="ARBA00022964"/>
    </source>
</evidence>
<name>A0A507CGM7_9FUNG</name>
<evidence type="ECO:0000313" key="10">
    <source>
        <dbReference type="Proteomes" id="UP000319731"/>
    </source>
</evidence>
<dbReference type="Gene3D" id="3.60.130.10">
    <property type="entry name" value="Clavaminate synthase-like"/>
    <property type="match status" value="1"/>
</dbReference>
<keyword evidence="6" id="KW-0408">Iron</keyword>
<organism evidence="9 10">
    <name type="scientific">Synchytrium microbalum</name>
    <dbReference type="NCBI Taxonomy" id="1806994"/>
    <lineage>
        <taxon>Eukaryota</taxon>
        <taxon>Fungi</taxon>
        <taxon>Fungi incertae sedis</taxon>
        <taxon>Chytridiomycota</taxon>
        <taxon>Chytridiomycota incertae sedis</taxon>
        <taxon>Chytridiomycetes</taxon>
        <taxon>Synchytriales</taxon>
        <taxon>Synchytriaceae</taxon>
        <taxon>Synchytrium</taxon>
    </lineage>
</organism>
<evidence type="ECO:0000259" key="8">
    <source>
        <dbReference type="Pfam" id="PF02668"/>
    </source>
</evidence>
<feature type="domain" description="TauD/TfdA-like" evidence="8">
    <location>
        <begin position="82"/>
        <end position="439"/>
    </location>
</feature>
<dbReference type="SUPFAM" id="SSF51197">
    <property type="entry name" value="Clavaminate synthase-like"/>
    <property type="match status" value="1"/>
</dbReference>
<dbReference type="OrthoDB" id="93019at2759"/>
<evidence type="ECO:0000256" key="1">
    <source>
        <dbReference type="ARBA" id="ARBA00001954"/>
    </source>
</evidence>
<comment type="cofactor">
    <cofactor evidence="1">
        <name>Fe(2+)</name>
        <dbReference type="ChEBI" id="CHEBI:29033"/>
    </cofactor>
</comment>
<accession>A0A507CGM7</accession>
<dbReference type="Proteomes" id="UP000319731">
    <property type="component" value="Unassembled WGS sequence"/>
</dbReference>
<gene>
    <name evidence="9" type="ORF">SmJEL517_g01193</name>
</gene>
<keyword evidence="4" id="KW-0223">Dioxygenase</keyword>
<reference evidence="9 10" key="1">
    <citation type="journal article" date="2019" name="Sci. Rep.">
        <title>Comparative genomics of chytrid fungi reveal insights into the obligate biotrophic and pathogenic lifestyle of Synchytrium endobioticum.</title>
        <authorList>
            <person name="van de Vossenberg B.T.L.H."/>
            <person name="Warris S."/>
            <person name="Nguyen H.D.T."/>
            <person name="van Gent-Pelzer M.P.E."/>
            <person name="Joly D.L."/>
            <person name="van de Geest H.C."/>
            <person name="Bonants P.J.M."/>
            <person name="Smith D.S."/>
            <person name="Levesque C.A."/>
            <person name="van der Lee T.A.J."/>
        </authorList>
    </citation>
    <scope>NUCLEOTIDE SEQUENCE [LARGE SCALE GENOMIC DNA]</scope>
    <source>
        <strain evidence="9 10">JEL517</strain>
    </source>
</reference>
<evidence type="ECO:0000313" key="9">
    <source>
        <dbReference type="EMBL" id="TPX36673.1"/>
    </source>
</evidence>
<dbReference type="EMBL" id="QEAO01000004">
    <property type="protein sequence ID" value="TPX36673.1"/>
    <property type="molecule type" value="Genomic_DNA"/>
</dbReference>
<dbReference type="GeneID" id="42002418"/>
<evidence type="ECO:0000256" key="3">
    <source>
        <dbReference type="ARBA" id="ARBA00022723"/>
    </source>
</evidence>
<keyword evidence="3" id="KW-0479">Metal-binding</keyword>
<dbReference type="InterPro" id="IPR003819">
    <property type="entry name" value="TauD/TfdA-like"/>
</dbReference>
<comment type="caution">
    <text evidence="9">The sequence shown here is derived from an EMBL/GenBank/DDBJ whole genome shotgun (WGS) entry which is preliminary data.</text>
</comment>
<dbReference type="GO" id="GO:0051213">
    <property type="term" value="F:dioxygenase activity"/>
    <property type="evidence" value="ECO:0007669"/>
    <property type="project" value="UniProtKB-KW"/>
</dbReference>
<feature type="region of interest" description="Disordered" evidence="7">
    <location>
        <begin position="23"/>
        <end position="47"/>
    </location>
</feature>
<evidence type="ECO:0000256" key="5">
    <source>
        <dbReference type="ARBA" id="ARBA00023002"/>
    </source>
</evidence>
<evidence type="ECO:0000256" key="2">
    <source>
        <dbReference type="ARBA" id="ARBA00005896"/>
    </source>
</evidence>
<dbReference type="RefSeq" id="XP_031026887.1">
    <property type="nucleotide sequence ID" value="XM_031167121.1"/>
</dbReference>
<dbReference type="InterPro" id="IPR042098">
    <property type="entry name" value="TauD-like_sf"/>
</dbReference>
<comment type="similarity">
    <text evidence="2">Belongs to the TfdA dioxygenase family.</text>
</comment>
<feature type="compositionally biased region" description="Basic and acidic residues" evidence="7">
    <location>
        <begin position="25"/>
        <end position="47"/>
    </location>
</feature>
<dbReference type="PANTHER" id="PTHR43779">
    <property type="entry name" value="DIOXYGENASE RV0097-RELATED"/>
    <property type="match status" value="1"/>
</dbReference>
<dbReference type="GO" id="GO:0046872">
    <property type="term" value="F:metal ion binding"/>
    <property type="evidence" value="ECO:0007669"/>
    <property type="project" value="UniProtKB-KW"/>
</dbReference>
<sequence length="459" mass="51573">MTTTMNSTTTDGRFKSALLHRLPHHRDSTDQKVPHHRPSADKKVSRRHVSFDHKSTNLYKPNVDFAPLSLPSSCNPAYFKDFGLEIKNVDPGNMTSGEKKMVVELLYKHSVLVFSNVKVAPEDQYEFTKMFDPVSEQYGHGNARVQSTQKSILHPDLKTIPRVPQVQLIGNGTLYNHEGLAEAKLKHPSHQSFHGTSVSEDDEKKGVTRFYRWHIDAALYNLDPPKVTTLFASTVPHRAPQVCRYDDGTGDELKVPFGTTAFSSGATMFDILPKELKSVAVRAQIQYAPHPYVWMSNCKSNSVGLGLLSEDKELPLDELPEWQADQIKILPMCWKNPVTGRLHLQVHPSAIMAIIIAPLPDDDTAEYRESARYPDGAFIDDLQEARDLVYEMQRPGIAPELLYCHEWKENDFVVFNNRGVLHSVVGALKPDDVRAMHQCNLAASEPVVGPSEEDVLNFA</sequence>